<reference evidence="1" key="1">
    <citation type="submission" date="2020-02" db="EMBL/GenBank/DDBJ databases">
        <authorList>
            <person name="Meier V. D."/>
        </authorList>
    </citation>
    <scope>NUCLEOTIDE SEQUENCE</scope>
    <source>
        <strain evidence="1">AVDCRST_MAG94</strain>
    </source>
</reference>
<accession>A0A6J4MLB5</accession>
<organism evidence="1">
    <name type="scientific">uncultured Leptolyngbya sp</name>
    <dbReference type="NCBI Taxonomy" id="332963"/>
    <lineage>
        <taxon>Bacteria</taxon>
        <taxon>Bacillati</taxon>
        <taxon>Cyanobacteriota</taxon>
        <taxon>Cyanophyceae</taxon>
        <taxon>Leptolyngbyales</taxon>
        <taxon>Leptolyngbyaceae</taxon>
        <taxon>Leptolyngbya group</taxon>
        <taxon>Leptolyngbya</taxon>
        <taxon>environmental samples</taxon>
    </lineage>
</organism>
<sequence>MTIQIQSLWRLEPDKGFVPQRLQQLLECLGFWDISESPDSRIQCMMVVW</sequence>
<dbReference type="EMBL" id="CADCTY010001183">
    <property type="protein sequence ID" value="CAA9361042.1"/>
    <property type="molecule type" value="Genomic_DNA"/>
</dbReference>
<dbReference type="AlphaFoldDB" id="A0A6J4MLB5"/>
<proteinExistence type="predicted"/>
<evidence type="ECO:0000313" key="1">
    <source>
        <dbReference type="EMBL" id="CAA9361042.1"/>
    </source>
</evidence>
<protein>
    <submittedName>
        <fullName evidence="1">Uncharacterized protein</fullName>
    </submittedName>
</protein>
<name>A0A6J4MLB5_9CYAN</name>
<gene>
    <name evidence="1" type="ORF">AVDCRST_MAG94-3376</name>
</gene>